<feature type="compositionally biased region" description="Polar residues" evidence="1">
    <location>
        <begin position="695"/>
        <end position="706"/>
    </location>
</feature>
<feature type="region of interest" description="Disordered" evidence="1">
    <location>
        <begin position="387"/>
        <end position="435"/>
    </location>
</feature>
<evidence type="ECO:0000313" key="3">
    <source>
        <dbReference type="EMBL" id="KAK7886373.1"/>
    </source>
</evidence>
<feature type="compositionally biased region" description="Polar residues" evidence="1">
    <location>
        <begin position="937"/>
        <end position="946"/>
    </location>
</feature>
<feature type="region of interest" description="Disordered" evidence="1">
    <location>
        <begin position="153"/>
        <end position="216"/>
    </location>
</feature>
<feature type="compositionally biased region" description="Low complexity" evidence="1">
    <location>
        <begin position="1360"/>
        <end position="1374"/>
    </location>
</feature>
<dbReference type="GO" id="GO:0005854">
    <property type="term" value="C:nascent polypeptide-associated complex"/>
    <property type="evidence" value="ECO:0007669"/>
    <property type="project" value="InterPro"/>
</dbReference>
<reference evidence="4" key="1">
    <citation type="submission" date="2024-04" db="EMBL/GenBank/DDBJ databases">
        <title>Salinicola lusitanus LLJ914,a marine bacterium isolated from the Okinawa Trough.</title>
        <authorList>
            <person name="Li J."/>
        </authorList>
    </citation>
    <scope>NUCLEOTIDE SEQUENCE [LARGE SCALE GENOMIC DNA]</scope>
</reference>
<feature type="region of interest" description="Disordered" evidence="1">
    <location>
        <begin position="1"/>
        <end position="117"/>
    </location>
</feature>
<keyword evidence="4" id="KW-1185">Reference proteome</keyword>
<feature type="compositionally biased region" description="Polar residues" evidence="1">
    <location>
        <begin position="653"/>
        <end position="663"/>
    </location>
</feature>
<feature type="compositionally biased region" description="Acidic residues" evidence="1">
    <location>
        <begin position="566"/>
        <end position="604"/>
    </location>
</feature>
<gene>
    <name evidence="3" type="ORF">WMY93_025994</name>
</gene>
<sequence length="1733" mass="190252">MPRESIRRSGPTDKHLELGAEDAELPGPDLTRHASADSTPSDSGSSPSDTGSSPSPSTPQKLLPACTSPFGPRLVNVGRRSSETTRPQPEGSDRRPAPRLSGKLGGHGPCGRHVPVKMERIKVLTGSEVESDYQEPQNMDTRVVMGQESLLKNTDKQKEKSQRAVHHQAVPVNHSHETETHLETSKTENQNQSHQICSDLQPPTNFPSPSSPLCSLHDPLGEQVHSPDDVPSLNFSELVCPVTLSFSEPIFAVDPLRVGVPSPRDSDLYYTAPSTPTKMRTSHLKHHSYPGSPSYPLSPGSPSDSEDLCSPLTSSSGSYMTAEGDKTQEAPACFVGSLSEIGDEDGEDKVSRSTPERESRVGDFFHCRSEESAFTSDITGTTILEEEESNTEEDIKVSRESCRPSWVTEDISPLRSSSSRSSDSQEDGVESEVEVTRMESAGYSRALGLKLQLESCTSEETYEHKDADLASSALTPDTITSSNLSPDSPTISLDTFERLNSGLSMLSQAACSNSILGDDQMIPASLLGFPPHTNLIFRADSMEIILFPTEEEEEDINERNDAYGAGEEEADVDEDDEDDEDYGLESNDCLDDEINQETTQEENQEVNVEVEVVEEEAQGEADDGEYEDEDDEDDEEDSDSKEHDYPTDDDSSFLHSLSETSINEGLDESFCYQDDTDDSLDSASFNGDEDEHLYSTEQHAQIQEPSAAQEGDPNPATVDAEVVETSGASCLQEAGNKTLNVTKATQAEQDVVTDESLQVDASPEHDLSDDGLSTPSSDLMDSTPQKESVISAEVDISRLSKQSFLSNTTNTYTTTNVTQTFMPLGSTSVKCMELFGKSQNFALTTEVKVEEVDSRQQDVVVQSSNAILEESSDEPERDSYTLLIKPRQYQKERAAEAGRLALSKSFANQKYVNTFEQSLTPTATNDLNKGALLLSNPKDSNTNPSNIPMAITPESKDSTQENLRENTLLMTDEGILGAVGSSSPLAISPKRENSETDITSHQTGAWCDEKISLQLDSGDGYNIWATGHSLGMSLCAKDKHLCEDLSSSAGQRNYNVFDSVLDDNENKGHKMADEGLVGQFNRGCSMSSGRILEVDDANDGGFEMQEEQRNVNIENAFTWKDCPNINEIEQLQVPMCRGLNALSEEARTQSVTVRESISNIPLEENQQTSPEKMVVTESQNTCSQAKSRCQNIPSLQPNTAMSWLQGSFGSFTPKCKSVECRSGQQCKMDNSESRKESEKEAQSRHNVNEKVQHQKSKADNEQQFTEKTNIEVNMLQSHKKLGRNRRRGKQKSKAFQKVNDSDPIPELNEEAANATETVDNCNQSLESTIEELTLQKQKNLDNQLLSSNLTVDVIDNNVDTSPSSSSINSALSTTAKPEDNLPTPVQESQPFITEACTSSPQNLPLRSYQEEHVTLTASMSSLSLSQPTQESSAESSPHTNAMFTSHTASMATNMEPHRQIKQEHVRFIDSGLAEEDTDSEDDSRMPLHRPQPKGTVGSTFGHKDSSQQAIQPYTSVMDQHRGCPVNHSYRSSDPCDLALKSNCLMSCNESESEESVPELEDAEPLRPEHHSFSSVSDGLSRPKQSRSEKKARKAMSKLGLKPVHGVTRITIRKSKSILFVISRPDVFKSPASDIYIVFGEAKIEDLSQQAHKAAAEKFKVPVPSTPLAPPLPPRLSIKEESDDEEEEEVDEGGLEHRDIELVMAQANVSRAKAVRALKHNKNDIVNAIMELTM</sequence>
<evidence type="ECO:0000256" key="1">
    <source>
        <dbReference type="SAM" id="MobiDB-lite"/>
    </source>
</evidence>
<dbReference type="Gene3D" id="2.20.70.30">
    <property type="entry name" value="Nascent polypeptide-associated complex domain"/>
    <property type="match status" value="1"/>
</dbReference>
<feature type="region of interest" description="Disordered" evidence="1">
    <location>
        <begin position="1473"/>
        <end position="1506"/>
    </location>
</feature>
<dbReference type="CDD" id="cd22054">
    <property type="entry name" value="NAC_NACA"/>
    <property type="match status" value="1"/>
</dbReference>
<dbReference type="InterPro" id="IPR041907">
    <property type="entry name" value="NACAD_UBA"/>
</dbReference>
<feature type="region of interest" description="Disordered" evidence="1">
    <location>
        <begin position="269"/>
        <end position="359"/>
    </location>
</feature>
<feature type="compositionally biased region" description="Basic and acidic residues" evidence="1">
    <location>
        <begin position="153"/>
        <end position="162"/>
    </location>
</feature>
<dbReference type="Pfam" id="PF01849">
    <property type="entry name" value="NAC"/>
    <property type="match status" value="1"/>
</dbReference>
<dbReference type="InterPro" id="IPR002715">
    <property type="entry name" value="Nas_poly-pep-assoc_cplx_dom"/>
</dbReference>
<feature type="region of interest" description="Disordered" evidence="1">
    <location>
        <begin position="750"/>
        <end position="785"/>
    </location>
</feature>
<feature type="region of interest" description="Disordered" evidence="1">
    <location>
        <begin position="935"/>
        <end position="959"/>
    </location>
</feature>
<feature type="compositionally biased region" description="Basic and acidic residues" evidence="1">
    <location>
        <begin position="393"/>
        <end position="402"/>
    </location>
</feature>
<comment type="caution">
    <text evidence="3">The sequence shown here is derived from an EMBL/GenBank/DDBJ whole genome shotgun (WGS) entry which is preliminary data.</text>
</comment>
<feature type="domain" description="NAC-A/B" evidence="2">
    <location>
        <begin position="1585"/>
        <end position="1650"/>
    </location>
</feature>
<feature type="compositionally biased region" description="Polar residues" evidence="1">
    <location>
        <begin position="771"/>
        <end position="785"/>
    </location>
</feature>
<feature type="region of interest" description="Disordered" evidence="1">
    <location>
        <begin position="1554"/>
        <end position="1596"/>
    </location>
</feature>
<dbReference type="InterPro" id="IPR016641">
    <property type="entry name" value="EGD2/NACA0like"/>
</dbReference>
<dbReference type="PROSITE" id="PS51151">
    <property type="entry name" value="NAC_AB"/>
    <property type="match status" value="1"/>
</dbReference>
<feature type="compositionally biased region" description="Pro residues" evidence="1">
    <location>
        <begin position="1663"/>
        <end position="1673"/>
    </location>
</feature>
<feature type="compositionally biased region" description="Low complexity" evidence="1">
    <location>
        <begin position="36"/>
        <end position="59"/>
    </location>
</feature>
<dbReference type="InterPro" id="IPR038187">
    <property type="entry name" value="NAC_A/B_dom_sf"/>
</dbReference>
<dbReference type="FunFam" id="2.20.70.30:FF:000002">
    <property type="entry name" value="Nascent polypeptide-associated complex (NAC), alpha subunit"/>
    <property type="match status" value="1"/>
</dbReference>
<dbReference type="Gene3D" id="1.10.8.10">
    <property type="entry name" value="DNA helicase RuvA subunit, C-terminal domain"/>
    <property type="match status" value="1"/>
</dbReference>
<feature type="compositionally biased region" description="Acidic residues" evidence="1">
    <location>
        <begin position="611"/>
        <end position="639"/>
    </location>
</feature>
<dbReference type="Pfam" id="PF19026">
    <property type="entry name" value="UBA_HYPK"/>
    <property type="match status" value="1"/>
</dbReference>
<protein>
    <recommendedName>
        <fullName evidence="2">NAC-A/B domain-containing protein</fullName>
    </recommendedName>
</protein>
<dbReference type="SMART" id="SM01407">
    <property type="entry name" value="NAC"/>
    <property type="match status" value="1"/>
</dbReference>
<feature type="region of interest" description="Disordered" evidence="1">
    <location>
        <begin position="563"/>
        <end position="715"/>
    </location>
</feature>
<dbReference type="PANTHER" id="PTHR21713">
    <property type="entry name" value="NASCENT POLYPEPTIDE ASSOCIATED COMPLEX ALPHA SUBUNIT-RELATED"/>
    <property type="match status" value="1"/>
</dbReference>
<feature type="compositionally biased region" description="Basic and acidic residues" evidence="1">
    <location>
        <begin position="1229"/>
        <end position="1260"/>
    </location>
</feature>
<name>A0AAW0N0R0_9GOBI</name>
<proteinExistence type="predicted"/>
<feature type="region of interest" description="Disordered" evidence="1">
    <location>
        <begin position="1420"/>
        <end position="1439"/>
    </location>
</feature>
<feature type="compositionally biased region" description="Basic residues" evidence="1">
    <location>
        <begin position="1277"/>
        <end position="1294"/>
    </location>
</feature>
<organism evidence="3 4">
    <name type="scientific">Mugilogobius chulae</name>
    <name type="common">yellowstripe goby</name>
    <dbReference type="NCBI Taxonomy" id="88201"/>
    <lineage>
        <taxon>Eukaryota</taxon>
        <taxon>Metazoa</taxon>
        <taxon>Chordata</taxon>
        <taxon>Craniata</taxon>
        <taxon>Vertebrata</taxon>
        <taxon>Euteleostomi</taxon>
        <taxon>Actinopterygii</taxon>
        <taxon>Neopterygii</taxon>
        <taxon>Teleostei</taxon>
        <taxon>Neoteleostei</taxon>
        <taxon>Acanthomorphata</taxon>
        <taxon>Gobiaria</taxon>
        <taxon>Gobiiformes</taxon>
        <taxon>Gobioidei</taxon>
        <taxon>Gobiidae</taxon>
        <taxon>Gobionellinae</taxon>
        <taxon>Mugilogobius</taxon>
    </lineage>
</organism>
<dbReference type="EMBL" id="JBBPFD010000019">
    <property type="protein sequence ID" value="KAK7886373.1"/>
    <property type="molecule type" value="Genomic_DNA"/>
</dbReference>
<feature type="region of interest" description="Disordered" evidence="1">
    <location>
        <begin position="1359"/>
        <end position="1385"/>
    </location>
</feature>
<feature type="region of interest" description="Disordered" evidence="1">
    <location>
        <begin position="1222"/>
        <end position="1305"/>
    </location>
</feature>
<dbReference type="InterPro" id="IPR044034">
    <property type="entry name" value="NAC-like_UBA"/>
</dbReference>
<feature type="compositionally biased region" description="Basic and acidic residues" evidence="1">
    <location>
        <begin position="174"/>
        <end position="186"/>
    </location>
</feature>
<feature type="compositionally biased region" description="Acidic residues" evidence="1">
    <location>
        <begin position="1680"/>
        <end position="1692"/>
    </location>
</feature>
<feature type="compositionally biased region" description="Basic and acidic residues" evidence="1">
    <location>
        <begin position="348"/>
        <end position="359"/>
    </location>
</feature>
<feature type="compositionally biased region" description="Polar residues" evidence="1">
    <location>
        <begin position="187"/>
        <end position="203"/>
    </location>
</feature>
<feature type="compositionally biased region" description="Low complexity" evidence="1">
    <location>
        <begin position="289"/>
        <end position="303"/>
    </location>
</feature>
<evidence type="ECO:0000313" key="4">
    <source>
        <dbReference type="Proteomes" id="UP001460270"/>
    </source>
</evidence>
<accession>A0AAW0N0R0</accession>
<dbReference type="CDD" id="cd14416">
    <property type="entry name" value="UBA_NACAD"/>
    <property type="match status" value="1"/>
</dbReference>
<dbReference type="Proteomes" id="UP001460270">
    <property type="component" value="Unassembled WGS sequence"/>
</dbReference>
<feature type="compositionally biased region" description="Basic and acidic residues" evidence="1">
    <location>
        <begin position="1"/>
        <end position="18"/>
    </location>
</feature>
<dbReference type="FunFam" id="1.10.8.10:FF:000006">
    <property type="entry name" value="Putative nascent polypeptide-associated complex subunit alpha"/>
    <property type="match status" value="1"/>
</dbReference>
<feature type="compositionally biased region" description="Acidic residues" evidence="1">
    <location>
        <begin position="424"/>
        <end position="433"/>
    </location>
</feature>
<feature type="region of interest" description="Disordered" evidence="1">
    <location>
        <begin position="1663"/>
        <end position="1695"/>
    </location>
</feature>
<feature type="compositionally biased region" description="Polar residues" evidence="1">
    <location>
        <begin position="1261"/>
        <end position="1276"/>
    </location>
</feature>
<feature type="compositionally biased region" description="Polar residues" evidence="1">
    <location>
        <begin position="1426"/>
        <end position="1439"/>
    </location>
</feature>
<evidence type="ECO:0000259" key="2">
    <source>
        <dbReference type="PROSITE" id="PS51151"/>
    </source>
</evidence>